<dbReference type="STRING" id="1122252.SAMN05660443_0653"/>
<sequence>MSTYLTVKQLAERLHYNPRYITQSLKDRVLFEGVHYVRPFGGRKVLYVWEAIEDEMSRYSTQPMTGIPMSNGGYCHG</sequence>
<accession>A0A1I1EJL8</accession>
<dbReference type="RefSeq" id="WP_091959072.1">
    <property type="nucleotide sequence ID" value="NZ_FOLH01000001.1"/>
</dbReference>
<dbReference type="EMBL" id="FOLH01000001">
    <property type="protein sequence ID" value="SFB87349.1"/>
    <property type="molecule type" value="Genomic_DNA"/>
</dbReference>
<proteinExistence type="predicted"/>
<evidence type="ECO:0008006" key="3">
    <source>
        <dbReference type="Google" id="ProtNLM"/>
    </source>
</evidence>
<evidence type="ECO:0000313" key="2">
    <source>
        <dbReference type="Proteomes" id="UP000199058"/>
    </source>
</evidence>
<gene>
    <name evidence="1" type="ORF">SAMN05660443_0653</name>
</gene>
<keyword evidence="2" id="KW-1185">Reference proteome</keyword>
<dbReference type="Proteomes" id="UP000199058">
    <property type="component" value="Unassembled WGS sequence"/>
</dbReference>
<reference evidence="1 2" key="1">
    <citation type="submission" date="2016-10" db="EMBL/GenBank/DDBJ databases">
        <authorList>
            <person name="de Groot N.N."/>
        </authorList>
    </citation>
    <scope>NUCLEOTIDE SEQUENCE [LARGE SCALE GENOMIC DNA]</scope>
    <source>
        <strain evidence="1 2">DSM 18438</strain>
    </source>
</reference>
<protein>
    <recommendedName>
        <fullName evidence="3">Helix-turn-helix domain-containing protein</fullName>
    </recommendedName>
</protein>
<organism evidence="1 2">
    <name type="scientific">Marinospirillum celere</name>
    <dbReference type="NCBI Taxonomy" id="1122252"/>
    <lineage>
        <taxon>Bacteria</taxon>
        <taxon>Pseudomonadati</taxon>
        <taxon>Pseudomonadota</taxon>
        <taxon>Gammaproteobacteria</taxon>
        <taxon>Oceanospirillales</taxon>
        <taxon>Oceanospirillaceae</taxon>
        <taxon>Marinospirillum</taxon>
    </lineage>
</organism>
<name>A0A1I1EJL8_9GAMM</name>
<dbReference type="AlphaFoldDB" id="A0A1I1EJL8"/>
<dbReference type="OrthoDB" id="5402285at2"/>
<evidence type="ECO:0000313" key="1">
    <source>
        <dbReference type="EMBL" id="SFB87349.1"/>
    </source>
</evidence>